<feature type="active site" description="Proton acceptor" evidence="6">
    <location>
        <position position="282"/>
    </location>
</feature>
<feature type="binding site" evidence="7">
    <location>
        <position position="169"/>
    </location>
    <ligand>
        <name>glyoxylate</name>
        <dbReference type="ChEBI" id="CHEBI:36655"/>
    </ligand>
</feature>
<feature type="domain" description="FMN hydroxy acid dehydrogenase" evidence="8">
    <location>
        <begin position="3"/>
        <end position="385"/>
    </location>
</feature>
<dbReference type="PROSITE" id="PS51349">
    <property type="entry name" value="FMN_HYDROXY_ACID_DH_2"/>
    <property type="match status" value="1"/>
</dbReference>
<dbReference type="GO" id="GO:0004459">
    <property type="term" value="F:L-lactate dehydrogenase (NAD+) activity"/>
    <property type="evidence" value="ECO:0007669"/>
    <property type="project" value="TreeGrafter"/>
</dbReference>
<dbReference type="EMBL" id="FQVA01000001">
    <property type="protein sequence ID" value="SHF08195.1"/>
    <property type="molecule type" value="Genomic_DNA"/>
</dbReference>
<keyword evidence="2 7" id="KW-0285">Flavoprotein</keyword>
<sequence length="385" mass="41045">MSLSLGYPATSDDYRTLARARLPRFLFDFLDGGATDEQTMAVNVADWGRVRLRQRVLVNVDNIDTGTVLAGQSCRMPVVLAPVGLAGMMARRGEVQAVRAANGAGVPFVLSTVGICPLQEVQAAASEPFWFQLYMIRDRALIQSLLAEAWAAGCRTLVFTVDLPLPGMRHRDTRNGLSSGGLRSAALKASQLLARPGWVWDVALRGTPLTFGNLSEAVPGARNPDAFKAWVESQFDPTVTWADIEWLRSQWPGRLMLKGILDVEDARAAVQVGAEGIVVSNHGGRQLDGVASTASRLPAIAAAVGAQTTVLVDGGIRSGVDVFRALALGAQGVMIGRPWAWALAGAGQQGVSHMLAGWQQELRLAMTLTGVTRIADIGIAQLDSL</sequence>
<dbReference type="InterPro" id="IPR000262">
    <property type="entry name" value="FMN-dep_DH"/>
</dbReference>
<accession>A0A1M4YQX0</accession>
<dbReference type="FunFam" id="3.20.20.70:FF:000029">
    <property type="entry name" value="L-lactate dehydrogenase"/>
    <property type="match status" value="1"/>
</dbReference>
<comment type="cofactor">
    <cofactor evidence="1">
        <name>FMN</name>
        <dbReference type="ChEBI" id="CHEBI:58210"/>
    </cofactor>
</comment>
<evidence type="ECO:0000256" key="7">
    <source>
        <dbReference type="PIRSR" id="PIRSR000138-2"/>
    </source>
</evidence>
<feature type="binding site" evidence="7">
    <location>
        <position position="132"/>
    </location>
    <ligand>
        <name>glyoxylate</name>
        <dbReference type="ChEBI" id="CHEBI:36655"/>
    </ligand>
</feature>
<evidence type="ECO:0000256" key="1">
    <source>
        <dbReference type="ARBA" id="ARBA00001917"/>
    </source>
</evidence>
<dbReference type="GO" id="GO:0009060">
    <property type="term" value="P:aerobic respiration"/>
    <property type="evidence" value="ECO:0007669"/>
    <property type="project" value="TreeGrafter"/>
</dbReference>
<organism evidence="9 10">
    <name type="scientific">Microbulbifer donghaiensis</name>
    <dbReference type="NCBI Taxonomy" id="494016"/>
    <lineage>
        <taxon>Bacteria</taxon>
        <taxon>Pseudomonadati</taxon>
        <taxon>Pseudomonadota</taxon>
        <taxon>Gammaproteobacteria</taxon>
        <taxon>Cellvibrionales</taxon>
        <taxon>Microbulbiferaceae</taxon>
        <taxon>Microbulbifer</taxon>
    </lineage>
</organism>
<evidence type="ECO:0000256" key="4">
    <source>
        <dbReference type="ARBA" id="ARBA00023002"/>
    </source>
</evidence>
<keyword evidence="4" id="KW-0560">Oxidoreductase</keyword>
<dbReference type="InterPro" id="IPR008259">
    <property type="entry name" value="FMN_hydac_DH_AS"/>
</dbReference>
<evidence type="ECO:0000313" key="10">
    <source>
        <dbReference type="Proteomes" id="UP000184170"/>
    </source>
</evidence>
<evidence type="ECO:0000259" key="8">
    <source>
        <dbReference type="PROSITE" id="PS51349"/>
    </source>
</evidence>
<proteinExistence type="inferred from homology"/>
<dbReference type="STRING" id="494016.SAMN04487965_1323"/>
<evidence type="ECO:0000313" key="9">
    <source>
        <dbReference type="EMBL" id="SHF08195.1"/>
    </source>
</evidence>
<evidence type="ECO:0000256" key="6">
    <source>
        <dbReference type="PIRSR" id="PIRSR000138-1"/>
    </source>
</evidence>
<protein>
    <submittedName>
        <fullName evidence="9">L-lactate dehydrogenase (Cytochrome)</fullName>
    </submittedName>
</protein>
<dbReference type="SUPFAM" id="SSF51395">
    <property type="entry name" value="FMN-linked oxidoreductases"/>
    <property type="match status" value="1"/>
</dbReference>
<feature type="binding site" evidence="7">
    <location>
        <position position="134"/>
    </location>
    <ligand>
        <name>glyoxylate</name>
        <dbReference type="ChEBI" id="CHEBI:36655"/>
    </ligand>
</feature>
<dbReference type="PANTHER" id="PTHR10578">
    <property type="entry name" value="S -2-HYDROXY-ACID OXIDASE-RELATED"/>
    <property type="match status" value="1"/>
</dbReference>
<feature type="binding site" evidence="7">
    <location>
        <position position="280"/>
    </location>
    <ligand>
        <name>FMN</name>
        <dbReference type="ChEBI" id="CHEBI:58210"/>
    </ligand>
</feature>
<dbReference type="PANTHER" id="PTHR10578:SF85">
    <property type="entry name" value="L-LACTATE DEHYDROGENASE"/>
    <property type="match status" value="1"/>
</dbReference>
<evidence type="ECO:0000256" key="5">
    <source>
        <dbReference type="ARBA" id="ARBA00024042"/>
    </source>
</evidence>
<comment type="similarity">
    <text evidence="5">Belongs to the FMN-dependent alpha-hydroxy acid dehydrogenase family.</text>
</comment>
<feature type="binding site" evidence="7">
    <location>
        <begin position="313"/>
        <end position="317"/>
    </location>
    <ligand>
        <name>FMN</name>
        <dbReference type="ChEBI" id="CHEBI:58210"/>
    </ligand>
</feature>
<dbReference type="NCBIfam" id="NF008398">
    <property type="entry name" value="PRK11197.1"/>
    <property type="match status" value="1"/>
</dbReference>
<dbReference type="CDD" id="cd02809">
    <property type="entry name" value="alpha_hydroxyacid_oxid_FMN"/>
    <property type="match status" value="1"/>
</dbReference>
<dbReference type="InterPro" id="IPR013785">
    <property type="entry name" value="Aldolase_TIM"/>
</dbReference>
<feature type="binding site" evidence="7">
    <location>
        <position position="285"/>
    </location>
    <ligand>
        <name>glyoxylate</name>
        <dbReference type="ChEBI" id="CHEBI:36655"/>
    </ligand>
</feature>
<dbReference type="PIRSF" id="PIRSF000138">
    <property type="entry name" value="Al-hdrx_acd_dh"/>
    <property type="match status" value="1"/>
</dbReference>
<dbReference type="GO" id="GO:0005886">
    <property type="term" value="C:plasma membrane"/>
    <property type="evidence" value="ECO:0007669"/>
    <property type="project" value="TreeGrafter"/>
</dbReference>
<dbReference type="RefSeq" id="WP_200797196.1">
    <property type="nucleotide sequence ID" value="NZ_FQVA01000001.1"/>
</dbReference>
<dbReference type="Gene3D" id="3.20.20.70">
    <property type="entry name" value="Aldolase class I"/>
    <property type="match status" value="1"/>
</dbReference>
<feature type="binding site" evidence="7">
    <location>
        <position position="111"/>
    </location>
    <ligand>
        <name>FMN</name>
        <dbReference type="ChEBI" id="CHEBI:58210"/>
    </ligand>
</feature>
<dbReference type="Proteomes" id="UP000184170">
    <property type="component" value="Unassembled WGS sequence"/>
</dbReference>
<evidence type="ECO:0000256" key="2">
    <source>
        <dbReference type="ARBA" id="ARBA00022630"/>
    </source>
</evidence>
<reference evidence="10" key="1">
    <citation type="submission" date="2016-11" db="EMBL/GenBank/DDBJ databases">
        <authorList>
            <person name="Varghese N."/>
            <person name="Submissions S."/>
        </authorList>
    </citation>
    <scope>NUCLEOTIDE SEQUENCE [LARGE SCALE GENOMIC DNA]</scope>
    <source>
        <strain evidence="10">CGMCC 1.7063</strain>
    </source>
</reference>
<evidence type="ECO:0000256" key="3">
    <source>
        <dbReference type="ARBA" id="ARBA00022643"/>
    </source>
</evidence>
<dbReference type="Pfam" id="PF01070">
    <property type="entry name" value="FMN_dh"/>
    <property type="match status" value="1"/>
</dbReference>
<dbReference type="PROSITE" id="PS00557">
    <property type="entry name" value="FMN_HYDROXY_ACID_DH_1"/>
    <property type="match status" value="1"/>
</dbReference>
<dbReference type="InterPro" id="IPR037396">
    <property type="entry name" value="FMN_HAD"/>
</dbReference>
<gene>
    <name evidence="9" type="ORF">SAMN04487965_1323</name>
</gene>
<dbReference type="InterPro" id="IPR012133">
    <property type="entry name" value="Alpha-hydoxy_acid_DH_FMN"/>
</dbReference>
<feature type="binding site" evidence="7">
    <location>
        <position position="282"/>
    </location>
    <ligand>
        <name>glyoxylate</name>
        <dbReference type="ChEBI" id="CHEBI:36655"/>
    </ligand>
</feature>
<keyword evidence="3 7" id="KW-0288">FMN</keyword>
<feature type="binding site" evidence="7">
    <location>
        <position position="258"/>
    </location>
    <ligand>
        <name>FMN</name>
        <dbReference type="ChEBI" id="CHEBI:58210"/>
    </ligand>
</feature>
<keyword evidence="10" id="KW-1185">Reference proteome</keyword>
<feature type="binding site" evidence="7">
    <location>
        <begin position="336"/>
        <end position="337"/>
    </location>
    <ligand>
        <name>FMN</name>
        <dbReference type="ChEBI" id="CHEBI:58210"/>
    </ligand>
</feature>
<dbReference type="AlphaFoldDB" id="A0A1M4YQX0"/>
<dbReference type="GO" id="GO:0010181">
    <property type="term" value="F:FMN binding"/>
    <property type="evidence" value="ECO:0007669"/>
    <property type="project" value="InterPro"/>
</dbReference>
<feature type="binding site" evidence="7">
    <location>
        <position position="160"/>
    </location>
    <ligand>
        <name>FMN</name>
        <dbReference type="ChEBI" id="CHEBI:58210"/>
    </ligand>
</feature>
<feature type="binding site" evidence="7">
    <location>
        <begin position="82"/>
        <end position="84"/>
    </location>
    <ligand>
        <name>FMN</name>
        <dbReference type="ChEBI" id="CHEBI:58210"/>
    </ligand>
</feature>
<name>A0A1M4YQX0_9GAMM</name>